<evidence type="ECO:0000313" key="1">
    <source>
        <dbReference type="EMBL" id="TWU00228.1"/>
    </source>
</evidence>
<reference evidence="1 2" key="1">
    <citation type="submission" date="2019-02" db="EMBL/GenBank/DDBJ databases">
        <title>Deep-cultivation of Planctomycetes and their phenomic and genomic characterization uncovers novel biology.</title>
        <authorList>
            <person name="Wiegand S."/>
            <person name="Jogler M."/>
            <person name="Boedeker C."/>
            <person name="Pinto D."/>
            <person name="Vollmers J."/>
            <person name="Rivas-Marin E."/>
            <person name="Kohn T."/>
            <person name="Peeters S.H."/>
            <person name="Heuer A."/>
            <person name="Rast P."/>
            <person name="Oberbeckmann S."/>
            <person name="Bunk B."/>
            <person name="Jeske O."/>
            <person name="Meyerdierks A."/>
            <person name="Storesund J.E."/>
            <person name="Kallscheuer N."/>
            <person name="Luecker S."/>
            <person name="Lage O.M."/>
            <person name="Pohl T."/>
            <person name="Merkel B.J."/>
            <person name="Hornburger P."/>
            <person name="Mueller R.-W."/>
            <person name="Bruemmer F."/>
            <person name="Labrenz M."/>
            <person name="Spormann A.M."/>
            <person name="Op Den Camp H."/>
            <person name="Overmann J."/>
            <person name="Amann R."/>
            <person name="Jetten M.S.M."/>
            <person name="Mascher T."/>
            <person name="Medema M.H."/>
            <person name="Devos D.P."/>
            <person name="Kaster A.-K."/>
            <person name="Ovreas L."/>
            <person name="Rohde M."/>
            <person name="Galperin M.Y."/>
            <person name="Jogler C."/>
        </authorList>
    </citation>
    <scope>NUCLEOTIDE SEQUENCE [LARGE SCALE GENOMIC DNA]</scope>
    <source>
        <strain evidence="1 2">Pla108</strain>
    </source>
</reference>
<accession>A0A5C6AL74</accession>
<keyword evidence="2" id="KW-1185">Reference proteome</keyword>
<dbReference type="RefSeq" id="WP_146443909.1">
    <property type="nucleotide sequence ID" value="NZ_SJPR01000001.1"/>
</dbReference>
<proteinExistence type="predicted"/>
<dbReference type="EMBL" id="SJPR01000001">
    <property type="protein sequence ID" value="TWU00228.1"/>
    <property type="molecule type" value="Genomic_DNA"/>
</dbReference>
<evidence type="ECO:0000313" key="2">
    <source>
        <dbReference type="Proteomes" id="UP000317421"/>
    </source>
</evidence>
<dbReference type="AlphaFoldDB" id="A0A5C6AL74"/>
<dbReference type="Proteomes" id="UP000317421">
    <property type="component" value="Unassembled WGS sequence"/>
</dbReference>
<dbReference type="OrthoDB" id="285275at2"/>
<name>A0A5C6AL74_9BACT</name>
<gene>
    <name evidence="1" type="ORF">Pla108_11750</name>
</gene>
<comment type="caution">
    <text evidence="1">The sequence shown here is derived from an EMBL/GenBank/DDBJ whole genome shotgun (WGS) entry which is preliminary data.</text>
</comment>
<protein>
    <submittedName>
        <fullName evidence="1">Uncharacterized protein</fullName>
    </submittedName>
</protein>
<sequence length="99" mass="11558">MIHFTCDCCGRAIKQACETRYVVRLEVYAAIDDDPNPGADESDHLEEIEDLLERMDDLDEEDDQNLYRQVRYDLCHDCRERFLLNPLGRAVARTGYSEN</sequence>
<organism evidence="1 2">
    <name type="scientific">Botrimarina colliarenosi</name>
    <dbReference type="NCBI Taxonomy" id="2528001"/>
    <lineage>
        <taxon>Bacteria</taxon>
        <taxon>Pseudomonadati</taxon>
        <taxon>Planctomycetota</taxon>
        <taxon>Planctomycetia</taxon>
        <taxon>Pirellulales</taxon>
        <taxon>Lacipirellulaceae</taxon>
        <taxon>Botrimarina</taxon>
    </lineage>
</organism>